<feature type="domain" description="START" evidence="4">
    <location>
        <begin position="239"/>
        <end position="439"/>
    </location>
</feature>
<dbReference type="Gene3D" id="1.10.555.10">
    <property type="entry name" value="Rho GTPase activation protein"/>
    <property type="match status" value="1"/>
</dbReference>
<gene>
    <name evidence="5" type="ORF">GBAR_LOCUS28881</name>
</gene>
<dbReference type="SMART" id="SM00324">
    <property type="entry name" value="RhoGAP"/>
    <property type="match status" value="1"/>
</dbReference>
<dbReference type="EMBL" id="CASHTH010004039">
    <property type="protein sequence ID" value="CAI8052772.1"/>
    <property type="molecule type" value="Genomic_DNA"/>
</dbReference>
<dbReference type="PANTHER" id="PTHR12659">
    <property type="entry name" value="RHO-TYPE GTPASE ACTIVATING PROTEIN"/>
    <property type="match status" value="1"/>
</dbReference>
<keyword evidence="6" id="KW-1185">Reference proteome</keyword>
<dbReference type="PANTHER" id="PTHR12659:SF7">
    <property type="entry name" value="CROSSVEINLESS C, ISOFORM C"/>
    <property type="match status" value="1"/>
</dbReference>
<comment type="caution">
    <text evidence="5">The sequence shown here is derived from an EMBL/GenBank/DDBJ whole genome shotgun (WGS) entry which is preliminary data.</text>
</comment>
<dbReference type="AlphaFoldDB" id="A0AA35TRN9"/>
<dbReference type="GO" id="GO:0030036">
    <property type="term" value="P:actin cytoskeleton organization"/>
    <property type="evidence" value="ECO:0007669"/>
    <property type="project" value="TreeGrafter"/>
</dbReference>
<dbReference type="GO" id="GO:0007165">
    <property type="term" value="P:signal transduction"/>
    <property type="evidence" value="ECO:0007669"/>
    <property type="project" value="InterPro"/>
</dbReference>
<name>A0AA35TRN9_GEOBA</name>
<protein>
    <submittedName>
        <fullName evidence="5">StAR-related lipid transfer protein 13</fullName>
    </submittedName>
</protein>
<keyword evidence="2" id="KW-0597">Phosphoprotein</keyword>
<evidence type="ECO:0000313" key="5">
    <source>
        <dbReference type="EMBL" id="CAI8052772.1"/>
    </source>
</evidence>
<dbReference type="PROSITE" id="PS50848">
    <property type="entry name" value="START"/>
    <property type="match status" value="1"/>
</dbReference>
<dbReference type="SUPFAM" id="SSF48350">
    <property type="entry name" value="GTPase activation domain, GAP"/>
    <property type="match status" value="1"/>
</dbReference>
<dbReference type="InterPro" id="IPR002913">
    <property type="entry name" value="START_lipid-bd_dom"/>
</dbReference>
<evidence type="ECO:0000259" key="4">
    <source>
        <dbReference type="PROSITE" id="PS50848"/>
    </source>
</evidence>
<feature type="domain" description="Rho-GAP" evidence="3">
    <location>
        <begin position="32"/>
        <end position="252"/>
    </location>
</feature>
<dbReference type="SUPFAM" id="SSF55961">
    <property type="entry name" value="Bet v1-like"/>
    <property type="match status" value="1"/>
</dbReference>
<dbReference type="Proteomes" id="UP001174909">
    <property type="component" value="Unassembled WGS sequence"/>
</dbReference>
<dbReference type="GO" id="GO:0035023">
    <property type="term" value="P:regulation of Rho protein signal transduction"/>
    <property type="evidence" value="ECO:0007669"/>
    <property type="project" value="TreeGrafter"/>
</dbReference>
<evidence type="ECO:0000256" key="2">
    <source>
        <dbReference type="ARBA" id="ARBA00022553"/>
    </source>
</evidence>
<dbReference type="InterPro" id="IPR000198">
    <property type="entry name" value="RhoGAP_dom"/>
</dbReference>
<proteinExistence type="predicted"/>
<evidence type="ECO:0000256" key="1">
    <source>
        <dbReference type="ARBA" id="ARBA00022468"/>
    </source>
</evidence>
<reference evidence="5" key="1">
    <citation type="submission" date="2023-03" db="EMBL/GenBank/DDBJ databases">
        <authorList>
            <person name="Steffen K."/>
            <person name="Cardenas P."/>
        </authorList>
    </citation>
    <scope>NUCLEOTIDE SEQUENCE</scope>
</reference>
<evidence type="ECO:0000259" key="3">
    <source>
        <dbReference type="PROSITE" id="PS50238"/>
    </source>
</evidence>
<accession>A0AA35TRN9</accession>
<dbReference type="Gene3D" id="3.30.530.20">
    <property type="match status" value="1"/>
</dbReference>
<keyword evidence="1" id="KW-0343">GTPase activation</keyword>
<organism evidence="5 6">
    <name type="scientific">Geodia barretti</name>
    <name type="common">Barrett's horny sponge</name>
    <dbReference type="NCBI Taxonomy" id="519541"/>
    <lineage>
        <taxon>Eukaryota</taxon>
        <taxon>Metazoa</taxon>
        <taxon>Porifera</taxon>
        <taxon>Demospongiae</taxon>
        <taxon>Heteroscleromorpha</taxon>
        <taxon>Tetractinellida</taxon>
        <taxon>Astrophorina</taxon>
        <taxon>Geodiidae</taxon>
        <taxon>Geodia</taxon>
    </lineage>
</organism>
<dbReference type="PROSITE" id="PS50238">
    <property type="entry name" value="RHOGAP"/>
    <property type="match status" value="1"/>
</dbReference>
<dbReference type="InterPro" id="IPR008936">
    <property type="entry name" value="Rho_GTPase_activation_prot"/>
</dbReference>
<dbReference type="InterPro" id="IPR023393">
    <property type="entry name" value="START-like_dom_sf"/>
</dbReference>
<evidence type="ECO:0000313" key="6">
    <source>
        <dbReference type="Proteomes" id="UP001174909"/>
    </source>
</evidence>
<sequence length="444" mass="50175">MLELYGCPVNIVRCLRRRQKQPEIKGKNVFGSSLSENVRRYGNPLPPTILCALQHLHDNGLETVGIFRRAAGKSRVGVLRGLMEMNPEYCDFEGYSVYDVADLVKQFFRELPEPLLTMDAKNLSLCFSPSLFSLSSSPLRPLANPGNPFPRIPSLKRHTINNSGSPLSLSSTKEVTETVTSSGCLQLMITHRREIFQVAADQLQVVKFSYLELSGPVPYHNLTASDQYGMGTSQSFLDSCITTILKESRRRFKDWVRSEEVRKEGGEGVEVSHVSVGDGVPLWVWRGTTDIPAASPKTVFERIWYQRHVWDKTMVSSWKVATLDPQTEVFQYVTRATPPLCDRDHCLMRSWHRDVPTGRYMIVATSVSHPQAELRAGIRAVHLASHFLLQPCPHGTTVTAISREDWRGHSSEYYNRSLGPYLVSSTLSMLRNSFRELDFLETPV</sequence>
<dbReference type="GO" id="GO:0005096">
    <property type="term" value="F:GTPase activator activity"/>
    <property type="evidence" value="ECO:0007669"/>
    <property type="project" value="UniProtKB-KW"/>
</dbReference>
<dbReference type="SMART" id="SM00234">
    <property type="entry name" value="START"/>
    <property type="match status" value="1"/>
</dbReference>
<dbReference type="GO" id="GO:0008289">
    <property type="term" value="F:lipid binding"/>
    <property type="evidence" value="ECO:0007669"/>
    <property type="project" value="InterPro"/>
</dbReference>
<dbReference type="Pfam" id="PF01852">
    <property type="entry name" value="START"/>
    <property type="match status" value="1"/>
</dbReference>
<dbReference type="Pfam" id="PF00620">
    <property type="entry name" value="RhoGAP"/>
    <property type="match status" value="1"/>
</dbReference>